<comment type="caution">
    <text evidence="3">The sequence shown here is derived from an EMBL/GenBank/DDBJ whole genome shotgun (WGS) entry which is preliminary data.</text>
</comment>
<dbReference type="Pfam" id="PF22613">
    <property type="entry name" value="Transketolase_C_1"/>
    <property type="match status" value="1"/>
</dbReference>
<dbReference type="Gene3D" id="3.40.50.920">
    <property type="match status" value="1"/>
</dbReference>
<dbReference type="Pfam" id="PF17831">
    <property type="entry name" value="PDH_E1_M"/>
    <property type="match status" value="1"/>
</dbReference>
<name>A0A2T0REF1_9ACTN</name>
<accession>A0A2T0REF1</accession>
<dbReference type="InterPro" id="IPR055152">
    <property type="entry name" value="Transketolase-like_C_2"/>
</dbReference>
<feature type="domain" description="Transketolase-like C-terminal" evidence="2">
    <location>
        <begin position="324"/>
        <end position="458"/>
    </location>
</feature>
<dbReference type="PANTHER" id="PTHR43825:SF3">
    <property type="entry name" value="PYRUVATE DEHYDROGENASE E1 COMPONENT"/>
    <property type="match status" value="1"/>
</dbReference>
<protein>
    <submittedName>
        <fullName evidence="3">Homodimeric-type pyruvate dehydrogenase E1 component</fullName>
    </submittedName>
</protein>
<dbReference type="EMBL" id="PVZG01000032">
    <property type="protein sequence ID" value="PRY19511.1"/>
    <property type="molecule type" value="Genomic_DNA"/>
</dbReference>
<proteinExistence type="predicted"/>
<dbReference type="Proteomes" id="UP000239209">
    <property type="component" value="Unassembled WGS sequence"/>
</dbReference>
<dbReference type="SUPFAM" id="SSF52922">
    <property type="entry name" value="TK C-terminal domain-like"/>
    <property type="match status" value="1"/>
</dbReference>
<dbReference type="RefSeq" id="WP_425440269.1">
    <property type="nucleotide sequence ID" value="NZ_PVZG01000032.1"/>
</dbReference>
<keyword evidence="4" id="KW-1185">Reference proteome</keyword>
<dbReference type="InterPro" id="IPR051157">
    <property type="entry name" value="PDH/Transketolase"/>
</dbReference>
<evidence type="ECO:0000313" key="3">
    <source>
        <dbReference type="EMBL" id="PRY19511.1"/>
    </source>
</evidence>
<evidence type="ECO:0000259" key="1">
    <source>
        <dbReference type="Pfam" id="PF17831"/>
    </source>
</evidence>
<evidence type="ECO:0000313" key="4">
    <source>
        <dbReference type="Proteomes" id="UP000239209"/>
    </source>
</evidence>
<reference evidence="3 4" key="1">
    <citation type="submission" date="2018-03" db="EMBL/GenBank/DDBJ databases">
        <title>Genomic Encyclopedia of Archaeal and Bacterial Type Strains, Phase II (KMG-II): from individual species to whole genera.</title>
        <authorList>
            <person name="Goeker M."/>
        </authorList>
    </citation>
    <scope>NUCLEOTIDE SEQUENCE [LARGE SCALE GENOMIC DNA]</scope>
    <source>
        <strain evidence="3 4">DSM 45348</strain>
    </source>
</reference>
<feature type="non-terminal residue" evidence="3">
    <location>
        <position position="1"/>
    </location>
</feature>
<dbReference type="SUPFAM" id="SSF52518">
    <property type="entry name" value="Thiamin diphosphate-binding fold (THDP-binding)"/>
    <property type="match status" value="2"/>
</dbReference>
<dbReference type="PANTHER" id="PTHR43825">
    <property type="entry name" value="PYRUVATE DEHYDROGENASE E1 COMPONENT"/>
    <property type="match status" value="1"/>
</dbReference>
<feature type="domain" description="Pyruvate dehydrogenase E1 component middle" evidence="1">
    <location>
        <begin position="88"/>
        <end position="306"/>
    </location>
</feature>
<dbReference type="GO" id="GO:0000287">
    <property type="term" value="F:magnesium ion binding"/>
    <property type="evidence" value="ECO:0007669"/>
    <property type="project" value="UniProtKB-ARBA"/>
</dbReference>
<dbReference type="InterPro" id="IPR029061">
    <property type="entry name" value="THDP-binding"/>
</dbReference>
<organism evidence="3 4">
    <name type="scientific">Pseudosporangium ferrugineum</name>
    <dbReference type="NCBI Taxonomy" id="439699"/>
    <lineage>
        <taxon>Bacteria</taxon>
        <taxon>Bacillati</taxon>
        <taxon>Actinomycetota</taxon>
        <taxon>Actinomycetes</taxon>
        <taxon>Micromonosporales</taxon>
        <taxon>Micromonosporaceae</taxon>
        <taxon>Pseudosporangium</taxon>
    </lineage>
</organism>
<evidence type="ECO:0000259" key="2">
    <source>
        <dbReference type="Pfam" id="PF22613"/>
    </source>
</evidence>
<gene>
    <name evidence="3" type="ORF">CLV70_13240</name>
</gene>
<dbReference type="InterPro" id="IPR009014">
    <property type="entry name" value="Transketo_C/PFOR_II"/>
</dbReference>
<dbReference type="InterPro" id="IPR041621">
    <property type="entry name" value="PDH_E1_M"/>
</dbReference>
<sequence length="505" mass="56063">WTLGSHFEARNATHQMKKLTLDDLKGFRDRLYLDIPDKQLEDNPYLPPYFHPGEKSDEIAYLQERRKELGGYLPSRRTTTIPLNIPDSARFGDVKRGSGKQKVATTMAFVRLLKDIMKDKEFGARWVPIIPDEARTFGMDSLFPTKKIYSPHGQTYTSVDRELFLSYKEATNGQILHEGINEAGSTASFIAAGTSYATHAEPMIPLYIFYSMFGFQRTADELWAAGDQMARGFLLGATAGRTTLNGEGLQHEDGHSLLIAATNPAVVAYDPAFAFEIAHIVENGLHRMYGEQQENIFYYLTVYNEPIVQPAEPSGVDVEGLLKGIYRYSPAPQATGPKAQLLASGTGMQWALKAQQLLAQDWGVAADVWSVTSWTELRRDAVEAEEHNLLNPGDQPRKPYIQTKLEDTEGPVVAVSDWMRAVPDLVSRWVPNDYTSLGTDGYGMSDTRHALRRHFHVDAESVTVATLRQLALRGKVPSHVPAEAAKKYAIDDVNAAPVGETGGDS</sequence>
<dbReference type="AlphaFoldDB" id="A0A2T0REF1"/>
<dbReference type="Gene3D" id="3.40.50.970">
    <property type="match status" value="2"/>
</dbReference>
<keyword evidence="3" id="KW-0670">Pyruvate</keyword>